<evidence type="ECO:0000256" key="9">
    <source>
        <dbReference type="PROSITE-ProRule" id="PRU10007"/>
    </source>
</evidence>
<gene>
    <name evidence="12" type="ORF">C0Q70_15304</name>
</gene>
<dbReference type="PANTHER" id="PTHR43353">
    <property type="entry name" value="SUCCINATE-SEMIALDEHYDE DEHYDROGENASE, MITOCHONDRIAL"/>
    <property type="match status" value="1"/>
</dbReference>
<dbReference type="GO" id="GO:0005739">
    <property type="term" value="C:mitochondrion"/>
    <property type="evidence" value="ECO:0007669"/>
    <property type="project" value="TreeGrafter"/>
</dbReference>
<evidence type="ECO:0000313" key="13">
    <source>
        <dbReference type="Proteomes" id="UP000245119"/>
    </source>
</evidence>
<dbReference type="PANTHER" id="PTHR43353:SF5">
    <property type="entry name" value="SUCCINATE-SEMIALDEHYDE DEHYDROGENASE, MITOCHONDRIAL"/>
    <property type="match status" value="1"/>
</dbReference>
<evidence type="ECO:0000256" key="3">
    <source>
        <dbReference type="ARBA" id="ARBA00009986"/>
    </source>
</evidence>
<protein>
    <recommendedName>
        <fullName evidence="5">Succinate-semialdehyde dehydrogenase, mitochondrial</fullName>
        <ecNumber evidence="4">1.2.1.24</ecNumber>
    </recommendedName>
    <alternativeName>
        <fullName evidence="8">Aldehyde dehydrogenase family 5 member A1</fullName>
    </alternativeName>
    <alternativeName>
        <fullName evidence="7">NAD(+)-dependent succinic semialdehyde dehydrogenase</fullName>
    </alternativeName>
</protein>
<comment type="pathway">
    <text evidence="2">Amino-acid degradation; 4-aminobutanoate degradation.</text>
</comment>
<dbReference type="SUPFAM" id="SSF53720">
    <property type="entry name" value="ALDH-like"/>
    <property type="match status" value="1"/>
</dbReference>
<dbReference type="InterPro" id="IPR016161">
    <property type="entry name" value="Ald_DH/histidinol_DH"/>
</dbReference>
<keyword evidence="13" id="KW-1185">Reference proteome</keyword>
<dbReference type="InterPro" id="IPR050740">
    <property type="entry name" value="Aldehyde_DH_Superfamily"/>
</dbReference>
<dbReference type="GO" id="GO:0009450">
    <property type="term" value="P:gamma-aminobutyric acid catabolic process"/>
    <property type="evidence" value="ECO:0007669"/>
    <property type="project" value="UniProtKB-UniPathway"/>
</dbReference>
<evidence type="ECO:0000256" key="7">
    <source>
        <dbReference type="ARBA" id="ARBA00030806"/>
    </source>
</evidence>
<dbReference type="PROSITE" id="PS00070">
    <property type="entry name" value="ALDEHYDE_DEHYDR_CYS"/>
    <property type="match status" value="1"/>
</dbReference>
<evidence type="ECO:0000256" key="10">
    <source>
        <dbReference type="RuleBase" id="RU003345"/>
    </source>
</evidence>
<evidence type="ECO:0000313" key="12">
    <source>
        <dbReference type="EMBL" id="PVD24818.1"/>
    </source>
</evidence>
<comment type="caution">
    <text evidence="12">The sequence shown here is derived from an EMBL/GenBank/DDBJ whole genome shotgun (WGS) entry which is preliminary data.</text>
</comment>
<dbReference type="InterPro" id="IPR010102">
    <property type="entry name" value="Succ_semiAld_DH"/>
</dbReference>
<comment type="similarity">
    <text evidence="3 10">Belongs to the aldehyde dehydrogenase family.</text>
</comment>
<comment type="function">
    <text evidence="1">Catalyzes one step in the degradation of the inhibitory neurotransmitter gamma-aminobutyric acid (GABA).</text>
</comment>
<dbReference type="Gene3D" id="3.40.309.10">
    <property type="entry name" value="Aldehyde Dehydrogenase, Chain A, domain 2"/>
    <property type="match status" value="1"/>
</dbReference>
<dbReference type="Gene3D" id="3.40.605.10">
    <property type="entry name" value="Aldehyde Dehydrogenase, Chain A, domain 1"/>
    <property type="match status" value="1"/>
</dbReference>
<dbReference type="FunFam" id="3.40.605.10:FF:000026">
    <property type="entry name" value="Aldehyde dehydrogenase, putative"/>
    <property type="match status" value="1"/>
</dbReference>
<keyword evidence="6 10" id="KW-0560">Oxidoreductase</keyword>
<proteinExistence type="inferred from homology"/>
<dbReference type="FunFam" id="3.40.309.10:FF:000004">
    <property type="entry name" value="Succinate-semialdehyde dehydrogenase I"/>
    <property type="match status" value="1"/>
</dbReference>
<dbReference type="Pfam" id="PF00171">
    <property type="entry name" value="Aldedh"/>
    <property type="match status" value="1"/>
</dbReference>
<organism evidence="12 13">
    <name type="scientific">Pomacea canaliculata</name>
    <name type="common">Golden apple snail</name>
    <dbReference type="NCBI Taxonomy" id="400727"/>
    <lineage>
        <taxon>Eukaryota</taxon>
        <taxon>Metazoa</taxon>
        <taxon>Spiralia</taxon>
        <taxon>Lophotrochozoa</taxon>
        <taxon>Mollusca</taxon>
        <taxon>Gastropoda</taxon>
        <taxon>Caenogastropoda</taxon>
        <taxon>Architaenioglossa</taxon>
        <taxon>Ampullarioidea</taxon>
        <taxon>Ampullariidae</taxon>
        <taxon>Pomacea</taxon>
    </lineage>
</organism>
<dbReference type="Proteomes" id="UP000245119">
    <property type="component" value="Linkage Group LG9"/>
</dbReference>
<dbReference type="EC" id="1.2.1.24" evidence="4"/>
<dbReference type="InterPro" id="IPR015590">
    <property type="entry name" value="Aldehyde_DH_dom"/>
</dbReference>
<dbReference type="InterPro" id="IPR016163">
    <property type="entry name" value="Ald_DH_C"/>
</dbReference>
<evidence type="ECO:0000259" key="11">
    <source>
        <dbReference type="Pfam" id="PF00171"/>
    </source>
</evidence>
<reference evidence="12 13" key="1">
    <citation type="submission" date="2018-04" db="EMBL/GenBank/DDBJ databases">
        <title>The genome of golden apple snail Pomacea canaliculata provides insight into stress tolerance and invasive adaptation.</title>
        <authorList>
            <person name="Liu C."/>
            <person name="Liu B."/>
            <person name="Ren Y."/>
            <person name="Zhang Y."/>
            <person name="Wang H."/>
            <person name="Li S."/>
            <person name="Jiang F."/>
            <person name="Yin L."/>
            <person name="Zhang G."/>
            <person name="Qian W."/>
            <person name="Fan W."/>
        </authorList>
    </citation>
    <scope>NUCLEOTIDE SEQUENCE [LARGE SCALE GENOMIC DNA]</scope>
    <source>
        <strain evidence="12">SZHN2017</strain>
        <tissue evidence="12">Muscle</tissue>
    </source>
</reference>
<evidence type="ECO:0000256" key="6">
    <source>
        <dbReference type="ARBA" id="ARBA00023002"/>
    </source>
</evidence>
<feature type="domain" description="Aldehyde dehydrogenase" evidence="11">
    <location>
        <begin position="157"/>
        <end position="609"/>
    </location>
</feature>
<dbReference type="OrthoDB" id="310895at2759"/>
<dbReference type="FunFam" id="3.40.605.10:FF:000005">
    <property type="entry name" value="Succinate-semialdehyde dehydrogenase I"/>
    <property type="match status" value="1"/>
</dbReference>
<dbReference type="PROSITE" id="PS00687">
    <property type="entry name" value="ALDEHYDE_DEHYDR_GLU"/>
    <property type="match status" value="1"/>
</dbReference>
<evidence type="ECO:0000256" key="4">
    <source>
        <dbReference type="ARBA" id="ARBA00013051"/>
    </source>
</evidence>
<evidence type="ECO:0000256" key="1">
    <source>
        <dbReference type="ARBA" id="ARBA00003743"/>
    </source>
</evidence>
<sequence length="614" mass="66627">MCRLRKRMIIITKAPAMSCLGCSSDGHVSSMTRGSTRKGSCSKHEKVTRHLLGRCAANLSLLPPKPLEDGLDEPPDLQLYRGPRGRPYHDLDIGSGWCCRRGRRDDMVPLQISRWAVYCPLSSRITSFITVRTMAASQATRFASTLLFEKAYVDGQWVSAKSGKTFPVINPATGKELGTVPDMNEDDTRQAIQVAFKAFQTWKETTAKERSTILRRWSDICLKNARELSQLLTAEMGKTLLESEGEINYGTSFIDWFGEEARRAYGDVIPSPFKNKRMLVLRQPIGVCGMITPWNFPNAMVTRKACAAIAAGCTVVLKPAEDTPFSALALCELAMQAGLPPGVLNVVTSSRANAPAVGKELCENPLVKKISFTGSTSTGKKMSMELGGNAPFIVFDSADLDKAVAGAMACKFRCSGQTCVCANRMLVQEGIYDRFVKRLAEVMKQELRVGDGTDPATTQGPLINKAAVDKVHSLVQDALAKGATAVLGGKPDPRGGNFYQPTLLADVKTDMRCSLEEIFGPVATVFKFSSEEEAVAIANATSFGLAGYFYSSDIGQIWRVAEKLEYGMIGVNEGIISATEAPFGGVKESGLGREGGKYGLEEYTELKYVCIGGI</sequence>
<dbReference type="InterPro" id="IPR029510">
    <property type="entry name" value="Ald_DH_CS_GLU"/>
</dbReference>
<evidence type="ECO:0000256" key="5">
    <source>
        <dbReference type="ARBA" id="ARBA00019842"/>
    </source>
</evidence>
<dbReference type="InterPro" id="IPR016160">
    <property type="entry name" value="Ald_DH_CS_CYS"/>
</dbReference>
<dbReference type="NCBIfam" id="TIGR01780">
    <property type="entry name" value="SSADH"/>
    <property type="match status" value="1"/>
</dbReference>
<feature type="active site" evidence="9">
    <location>
        <position position="385"/>
    </location>
</feature>
<dbReference type="UniPathway" id="UPA00733"/>
<dbReference type="GO" id="GO:0004777">
    <property type="term" value="F:succinate-semialdehyde dehydrogenase (NAD+) activity"/>
    <property type="evidence" value="ECO:0007669"/>
    <property type="project" value="UniProtKB-EC"/>
</dbReference>
<evidence type="ECO:0000256" key="8">
    <source>
        <dbReference type="ARBA" id="ARBA00031080"/>
    </source>
</evidence>
<dbReference type="CDD" id="cd07103">
    <property type="entry name" value="ALDH_F5_SSADH_GabD"/>
    <property type="match status" value="1"/>
</dbReference>
<accession>A0A2T7NUF4</accession>
<dbReference type="AlphaFoldDB" id="A0A2T7NUF4"/>
<evidence type="ECO:0000256" key="2">
    <source>
        <dbReference type="ARBA" id="ARBA00005176"/>
    </source>
</evidence>
<dbReference type="STRING" id="400727.A0A2T7NUF4"/>
<name>A0A2T7NUF4_POMCA</name>
<dbReference type="EMBL" id="PZQS01000009">
    <property type="protein sequence ID" value="PVD24818.1"/>
    <property type="molecule type" value="Genomic_DNA"/>
</dbReference>
<dbReference type="InterPro" id="IPR016162">
    <property type="entry name" value="Ald_DH_N"/>
</dbReference>